<evidence type="ECO:0000313" key="4">
    <source>
        <dbReference type="EMBL" id="MBD7977991.1"/>
    </source>
</evidence>
<evidence type="ECO:0000256" key="2">
    <source>
        <dbReference type="ARBA" id="ARBA00023276"/>
    </source>
</evidence>
<dbReference type="Gene3D" id="2.130.10.10">
    <property type="entry name" value="YVTN repeat-like/Quinoprotein amine dehydrogenase"/>
    <property type="match status" value="2"/>
</dbReference>
<dbReference type="PANTHER" id="PTHR47199:SF2">
    <property type="entry name" value="PHOTOSYSTEM II STABILITY_ASSEMBLY FACTOR HCF136, CHLOROPLASTIC"/>
    <property type="match status" value="1"/>
</dbReference>
<accession>A0ABR8TQD8</accession>
<dbReference type="PANTHER" id="PTHR47199">
    <property type="entry name" value="PHOTOSYSTEM II STABILITY/ASSEMBLY FACTOR HCF136, CHLOROPLASTIC"/>
    <property type="match status" value="1"/>
</dbReference>
<comment type="caution">
    <text evidence="4">The sequence shown here is derived from an EMBL/GenBank/DDBJ whole genome shotgun (WGS) entry which is preliminary data.</text>
</comment>
<dbReference type="InterPro" id="IPR015943">
    <property type="entry name" value="WD40/YVTN_repeat-like_dom_sf"/>
</dbReference>
<reference evidence="4 5" key="1">
    <citation type="submission" date="2020-08" db="EMBL/GenBank/DDBJ databases">
        <title>A Genomic Blueprint of the Chicken Gut Microbiome.</title>
        <authorList>
            <person name="Gilroy R."/>
            <person name="Ravi A."/>
            <person name="Getino M."/>
            <person name="Pursley I."/>
            <person name="Horton D.L."/>
            <person name="Alikhan N.-F."/>
            <person name="Baker D."/>
            <person name="Gharbi K."/>
            <person name="Hall N."/>
            <person name="Watson M."/>
            <person name="Adriaenssens E.M."/>
            <person name="Foster-Nyarko E."/>
            <person name="Jarju S."/>
            <person name="Secka A."/>
            <person name="Antonio M."/>
            <person name="Oren A."/>
            <person name="Chaudhuri R."/>
            <person name="La Ragione R.M."/>
            <person name="Hildebrand F."/>
            <person name="Pallen M.J."/>
        </authorList>
    </citation>
    <scope>NUCLEOTIDE SEQUENCE [LARGE SCALE GENOMIC DNA]</scope>
    <source>
        <strain evidence="4 5">Sa2CUA2</strain>
    </source>
</reference>
<sequence>MNWKVKQLRNGVLGSVLCGISVGVFALVSSGADFADALQRPAVQIAQAEKAVLLGAATSASGRIVAVGERGLVVLSDDGGVHWRQAPTPVSVTLTAVRFGADQRGVAVGHGGVVLTSTDNGESWIQRLDGVSVAQLAAAEAEASGDELMQESARLLRDEGPDKPLLDVHLGEAGELLVVGAYGLAFSSSDFGQTWTSWMGRLDNPDGMHLYSVRQHGQVIVIVGERGLVLRSTDSGEHFTPVDIPYAGSLFTVELLSPSEMVVAGLKGTVLRSQDGGGSWQALDAGSSASLTASSLAANGSLYFVSQAGQVLMLGPRRLTPVSSQPRAALNGILVINPETVVLLSGSGVSTLRLGDEERRP</sequence>
<keyword evidence="1" id="KW-0602">Photosynthesis</keyword>
<proteinExistence type="predicted"/>
<gene>
    <name evidence="4" type="ORF">H9642_12420</name>
</gene>
<organism evidence="4 5">
    <name type="scientific">Serpens gallinarum</name>
    <dbReference type="NCBI Taxonomy" id="2763075"/>
    <lineage>
        <taxon>Bacteria</taxon>
        <taxon>Pseudomonadati</taxon>
        <taxon>Pseudomonadota</taxon>
        <taxon>Gammaproteobacteria</taxon>
        <taxon>Pseudomonadales</taxon>
        <taxon>Pseudomonadaceae</taxon>
        <taxon>Pseudomonas</taxon>
    </lineage>
</organism>
<dbReference type="SUPFAM" id="SSF110296">
    <property type="entry name" value="Oligoxyloglucan reducing end-specific cellobiohydrolase"/>
    <property type="match status" value="1"/>
</dbReference>
<feature type="domain" description="Photosynthesis system II assembly factor Ycf48/Hcf136-like" evidence="3">
    <location>
        <begin position="163"/>
        <end position="311"/>
    </location>
</feature>
<evidence type="ECO:0000256" key="1">
    <source>
        <dbReference type="ARBA" id="ARBA00022531"/>
    </source>
</evidence>
<evidence type="ECO:0000313" key="5">
    <source>
        <dbReference type="Proteomes" id="UP000611945"/>
    </source>
</evidence>
<dbReference type="Proteomes" id="UP000611945">
    <property type="component" value="Unassembled WGS sequence"/>
</dbReference>
<protein>
    <recommendedName>
        <fullName evidence="3">Photosynthesis system II assembly factor Ycf48/Hcf136-like domain-containing protein</fullName>
    </recommendedName>
</protein>
<dbReference type="InterPro" id="IPR028203">
    <property type="entry name" value="PSII_CF48-like_dom"/>
</dbReference>
<dbReference type="RefSeq" id="WP_251836767.1">
    <property type="nucleotide sequence ID" value="NZ_JACSQG010000006.1"/>
</dbReference>
<keyword evidence="2" id="KW-0604">Photosystem II</keyword>
<dbReference type="EMBL" id="JACSQG010000006">
    <property type="protein sequence ID" value="MBD7977991.1"/>
    <property type="molecule type" value="Genomic_DNA"/>
</dbReference>
<evidence type="ECO:0000259" key="3">
    <source>
        <dbReference type="Pfam" id="PF14870"/>
    </source>
</evidence>
<name>A0ABR8TQD8_9PSED</name>
<dbReference type="Pfam" id="PF14870">
    <property type="entry name" value="PSII_BNR"/>
    <property type="match status" value="1"/>
</dbReference>
<keyword evidence="5" id="KW-1185">Reference proteome</keyword>